<dbReference type="PANTHER" id="PTHR31414">
    <property type="entry name" value="TRANSMEMBRANE PROTEIN DDB_G0292058"/>
    <property type="match status" value="1"/>
</dbReference>
<dbReference type="PANTHER" id="PTHR31414:SF10">
    <property type="entry name" value="OS04G0644000 PROTEIN"/>
    <property type="match status" value="1"/>
</dbReference>
<protein>
    <submittedName>
        <fullName evidence="1">Uncharacterized protein</fullName>
    </submittedName>
</protein>
<dbReference type="GO" id="GO:0009506">
    <property type="term" value="C:plasmodesma"/>
    <property type="evidence" value="ECO:0007669"/>
    <property type="project" value="TreeGrafter"/>
</dbReference>
<proteinExistence type="predicted"/>
<sequence length="736" mass="79673">MALAAAASSVGVASVALVLILIANASPSDASLEGRRALPGREIHLEPIVYPENAQSTVGSSPWRRSAEETPPSPANNSLVLAAKRTRRNDPSANNTMYGGGWNISEMHYWAVRTENHPTFPHFVHVALLIVRVVLHFHARLQSVGYTGVPLFFLALVWFVGFGVVMLVISCCWCCCCFCRDRSDDYSPASFNASLILLVILTIATIVGCLLLNIGQMAFHTSTINTVDYVVGQGNLTVDNLRNFAGSLAAAKNIGVDQIFLPVEVQRKIDVVEEKLNSSANEFSARIVLNSDKIKNVVDLMQVALMDVGSVMLVLAILGLIFSVLGLQCFVSLLVIAGWVFVTVTLMMAGGFVLLHNVVGDTCVAMDEWVTHPQDHTALDDILPCVDVGTANESMHRSEEVTAQLVALVNNVIVNISNRDFPPGLQPLYFNQSGPKMPVLCNPLKPDMSPRECASGEVDFKTAPGEWKKFQCQAKGPAGKEVCTTVGRVTPAAYNQRTAAASISMGLYEYGPFLMNLQDCTFVRETFTSISVNNCPGLRYFSKTVYHGLILVSASVMVSIVCWMRQDPISETSLVGIKADDTDGYDKFVYILGLLGESPNFVGRQRCSRRRSLLEGAALGTLGLGGACGSWATAVVRPYPSMDLCPLLGDGLAWVEVIGWRRGGVNGGGPAKARVGGGCRLASMVEDLPRLSPQSAVKMDQWKMVATTHVSASDRFEPPTRQMARSEPPALDVRLR</sequence>
<evidence type="ECO:0000313" key="1">
    <source>
        <dbReference type="EnsemblPlants" id="EMT23339"/>
    </source>
</evidence>
<organism evidence="1">
    <name type="scientific">Aegilops tauschii</name>
    <name type="common">Tausch's goatgrass</name>
    <name type="synonym">Aegilops squarrosa</name>
    <dbReference type="NCBI Taxonomy" id="37682"/>
    <lineage>
        <taxon>Eukaryota</taxon>
        <taxon>Viridiplantae</taxon>
        <taxon>Streptophyta</taxon>
        <taxon>Embryophyta</taxon>
        <taxon>Tracheophyta</taxon>
        <taxon>Spermatophyta</taxon>
        <taxon>Magnoliopsida</taxon>
        <taxon>Liliopsida</taxon>
        <taxon>Poales</taxon>
        <taxon>Poaceae</taxon>
        <taxon>BOP clade</taxon>
        <taxon>Pooideae</taxon>
        <taxon>Triticodae</taxon>
        <taxon>Triticeae</taxon>
        <taxon>Triticinae</taxon>
        <taxon>Aegilops</taxon>
    </lineage>
</organism>
<dbReference type="AlphaFoldDB" id="M8BN35"/>
<name>M8BN35_AEGTA</name>
<dbReference type="InterPro" id="IPR040283">
    <property type="entry name" value="DDB_G0292058-like"/>
</dbReference>
<accession>M8BN35</accession>
<dbReference type="GO" id="GO:0005886">
    <property type="term" value="C:plasma membrane"/>
    <property type="evidence" value="ECO:0007669"/>
    <property type="project" value="TreeGrafter"/>
</dbReference>
<dbReference type="EnsemblPlants" id="EMT23339">
    <property type="protein sequence ID" value="EMT23339"/>
    <property type="gene ID" value="F775_17005"/>
</dbReference>
<reference evidence="1" key="1">
    <citation type="submission" date="2015-06" db="UniProtKB">
        <authorList>
            <consortium name="EnsemblPlants"/>
        </authorList>
    </citation>
    <scope>IDENTIFICATION</scope>
</reference>